<dbReference type="Pfam" id="PF02518">
    <property type="entry name" value="HATPase_c"/>
    <property type="match status" value="1"/>
</dbReference>
<dbReference type="AlphaFoldDB" id="A0A4R3HVZ9"/>
<keyword evidence="2 6" id="KW-0418">Kinase</keyword>
<keyword evidence="1" id="KW-0808">Transferase</keyword>
<comment type="caution">
    <text evidence="6">The sequence shown here is derived from an EMBL/GenBank/DDBJ whole genome shotgun (WGS) entry which is preliminary data.</text>
</comment>
<feature type="region of interest" description="Disordered" evidence="4">
    <location>
        <begin position="1"/>
        <end position="26"/>
    </location>
</feature>
<name>A0A4R3HVZ9_PAULE</name>
<dbReference type="GO" id="GO:0016301">
    <property type="term" value="F:kinase activity"/>
    <property type="evidence" value="ECO:0007669"/>
    <property type="project" value="UniProtKB-KW"/>
</dbReference>
<dbReference type="Gene3D" id="3.30.565.10">
    <property type="entry name" value="Histidine kinase-like ATPase, C-terminal domain"/>
    <property type="match status" value="1"/>
</dbReference>
<dbReference type="RefSeq" id="WP_165973786.1">
    <property type="nucleotide sequence ID" value="NZ_SLZQ01000005.1"/>
</dbReference>
<evidence type="ECO:0000259" key="5">
    <source>
        <dbReference type="SMART" id="SM00387"/>
    </source>
</evidence>
<gene>
    <name evidence="6" type="ORF">EDC30_105176</name>
</gene>
<protein>
    <submittedName>
        <fullName evidence="6">Histidine kinase/DNA gyrase B/HSP90-like ATPase</fullName>
    </submittedName>
</protein>
<feature type="domain" description="Histidine kinase/HSP90-like ATPase" evidence="5">
    <location>
        <begin position="72"/>
        <end position="166"/>
    </location>
</feature>
<dbReference type="PANTHER" id="PTHR24421:SF61">
    <property type="entry name" value="OXYGEN SENSOR HISTIDINE KINASE NREB"/>
    <property type="match status" value="1"/>
</dbReference>
<sequence>MPTLSRTSATANAASVNSSDLASRPPDREWHVAKQGLIAALEWQISEFASTTELACDSTIDLAPDCAAPEGTLAATAFHLFQEILNNVARHARATLVRIRIRLMPGLLQMDVTDNGVGAAPASLEGSPEHGIAGMRRRTGQCGGSLHIVSVPGGGTHVCLRLPLPPHGASA</sequence>
<keyword evidence="7" id="KW-1185">Reference proteome</keyword>
<evidence type="ECO:0000313" key="7">
    <source>
        <dbReference type="Proteomes" id="UP000295382"/>
    </source>
</evidence>
<feature type="compositionally biased region" description="Low complexity" evidence="4">
    <location>
        <begin position="7"/>
        <end position="19"/>
    </location>
</feature>
<evidence type="ECO:0000256" key="1">
    <source>
        <dbReference type="ARBA" id="ARBA00022679"/>
    </source>
</evidence>
<dbReference type="InterPro" id="IPR003594">
    <property type="entry name" value="HATPase_dom"/>
</dbReference>
<evidence type="ECO:0000313" key="6">
    <source>
        <dbReference type="EMBL" id="TCS36954.1"/>
    </source>
</evidence>
<dbReference type="PANTHER" id="PTHR24421">
    <property type="entry name" value="NITRATE/NITRITE SENSOR PROTEIN NARX-RELATED"/>
    <property type="match status" value="1"/>
</dbReference>
<dbReference type="InterPro" id="IPR036890">
    <property type="entry name" value="HATPase_C_sf"/>
</dbReference>
<accession>A0A4R3HVZ9</accession>
<dbReference type="Proteomes" id="UP000295382">
    <property type="component" value="Unassembled WGS sequence"/>
</dbReference>
<dbReference type="EMBL" id="SLZQ01000005">
    <property type="protein sequence ID" value="TCS36954.1"/>
    <property type="molecule type" value="Genomic_DNA"/>
</dbReference>
<dbReference type="SUPFAM" id="SSF55874">
    <property type="entry name" value="ATPase domain of HSP90 chaperone/DNA topoisomerase II/histidine kinase"/>
    <property type="match status" value="1"/>
</dbReference>
<dbReference type="InterPro" id="IPR050482">
    <property type="entry name" value="Sensor_HK_TwoCompSys"/>
</dbReference>
<evidence type="ECO:0000256" key="4">
    <source>
        <dbReference type="SAM" id="MobiDB-lite"/>
    </source>
</evidence>
<evidence type="ECO:0000256" key="2">
    <source>
        <dbReference type="ARBA" id="ARBA00022777"/>
    </source>
</evidence>
<dbReference type="CDD" id="cd16917">
    <property type="entry name" value="HATPase_UhpB-NarQ-NarX-like"/>
    <property type="match status" value="1"/>
</dbReference>
<evidence type="ECO:0000256" key="3">
    <source>
        <dbReference type="ARBA" id="ARBA00023012"/>
    </source>
</evidence>
<proteinExistence type="predicted"/>
<keyword evidence="3" id="KW-0902">Two-component regulatory system</keyword>
<dbReference type="SMART" id="SM00387">
    <property type="entry name" value="HATPase_c"/>
    <property type="match status" value="1"/>
</dbReference>
<dbReference type="GO" id="GO:0000160">
    <property type="term" value="P:phosphorelay signal transduction system"/>
    <property type="evidence" value="ECO:0007669"/>
    <property type="project" value="UniProtKB-KW"/>
</dbReference>
<reference evidence="6 7" key="1">
    <citation type="submission" date="2019-03" db="EMBL/GenBank/DDBJ databases">
        <title>Genomic Encyclopedia of Type Strains, Phase IV (KMG-IV): sequencing the most valuable type-strain genomes for metagenomic binning, comparative biology and taxonomic classification.</title>
        <authorList>
            <person name="Goeker M."/>
        </authorList>
    </citation>
    <scope>NUCLEOTIDE SEQUENCE [LARGE SCALE GENOMIC DNA]</scope>
    <source>
        <strain evidence="6 7">DSM 7445</strain>
    </source>
</reference>
<organism evidence="6 7">
    <name type="scientific">Paucimonas lemoignei</name>
    <name type="common">Pseudomonas lemoignei</name>
    <dbReference type="NCBI Taxonomy" id="29443"/>
    <lineage>
        <taxon>Bacteria</taxon>
        <taxon>Pseudomonadati</taxon>
        <taxon>Pseudomonadota</taxon>
        <taxon>Betaproteobacteria</taxon>
        <taxon>Burkholderiales</taxon>
        <taxon>Burkholderiaceae</taxon>
        <taxon>Paucimonas</taxon>
    </lineage>
</organism>